<evidence type="ECO:0000313" key="2">
    <source>
        <dbReference type="Proteomes" id="UP000594402"/>
    </source>
</evidence>
<proteinExistence type="predicted"/>
<evidence type="ECO:0000313" key="1">
    <source>
        <dbReference type="EMBL" id="QGH74644.1"/>
    </source>
</evidence>
<gene>
    <name evidence="1" type="ORF">DSS3VP1_00076</name>
</gene>
<dbReference type="EMBL" id="MN602266">
    <property type="protein sequence ID" value="QGH74644.1"/>
    <property type="molecule type" value="Genomic_DNA"/>
</dbReference>
<sequence length="75" mass="8638">MSYTPKDYAEFLKTAYRNNKDDMVDHLDKEDIKAHYPEHFLEETRKIITPDRVTIGDVKAGASISVAKPKSKKLK</sequence>
<accession>A0A7S5KQ50</accession>
<name>A0A7S5KQ50_9CAUD</name>
<organism evidence="1 2">
    <name type="scientific">Bacteriophage DSS3_VP1</name>
    <dbReference type="NCBI Taxonomy" id="2664196"/>
    <lineage>
        <taxon>Viruses</taxon>
        <taxon>Duplodnaviria</taxon>
        <taxon>Heunggongvirae</taxon>
        <taxon>Uroviricota</taxon>
        <taxon>Caudoviricetes</taxon>
        <taxon>Naomviridae</taxon>
        <taxon>Noahvirus</taxon>
        <taxon>Noahvirus arc</taxon>
    </lineage>
</organism>
<protein>
    <submittedName>
        <fullName evidence="1">Uncharacterized protein</fullName>
    </submittedName>
</protein>
<dbReference type="Proteomes" id="UP000594402">
    <property type="component" value="Segment"/>
</dbReference>
<keyword evidence="2" id="KW-1185">Reference proteome</keyword>
<reference evidence="1 2" key="1">
    <citation type="submission" date="2019-10" db="EMBL/GenBank/DDBJ databases">
        <title>Isolation and characterisation of a new family of globally distributed lytic roseophage, the Naomivirus.</title>
        <authorList>
            <person name="Rihtman B."/>
            <person name="Puxty R.J."/>
            <person name="Hapeshi A."/>
            <person name="Zhan Y."/>
            <person name="Michinevski S."/>
            <person name="Waterfield N.R."/>
            <person name="Chen F."/>
            <person name="Millard A.D."/>
            <person name="Scanlan D.J."/>
            <person name="Chen Y."/>
        </authorList>
    </citation>
    <scope>NUCLEOTIDE SEQUENCE [LARGE SCALE GENOMIC DNA]</scope>
</reference>